<dbReference type="PANTHER" id="PTHR34075">
    <property type="entry name" value="BLR3430 PROTEIN"/>
    <property type="match status" value="1"/>
</dbReference>
<dbReference type="InterPro" id="IPR002878">
    <property type="entry name" value="ChsH2_C"/>
</dbReference>
<dbReference type="PANTHER" id="PTHR34075:SF5">
    <property type="entry name" value="BLR3430 PROTEIN"/>
    <property type="match status" value="1"/>
</dbReference>
<evidence type="ECO:0000259" key="2">
    <source>
        <dbReference type="Pfam" id="PF12172"/>
    </source>
</evidence>
<feature type="domain" description="ChsH2 rubredoxin-like zinc ribbon" evidence="2">
    <location>
        <begin position="20"/>
        <end position="55"/>
    </location>
</feature>
<dbReference type="InterPro" id="IPR022002">
    <property type="entry name" value="ChsH2_Znr"/>
</dbReference>
<dbReference type="RefSeq" id="WP_380105292.1">
    <property type="nucleotide sequence ID" value="NZ_JBHSIH010000001.1"/>
</dbReference>
<dbReference type="EMBL" id="JBHUIG010000004">
    <property type="protein sequence ID" value="MFD2318083.1"/>
    <property type="molecule type" value="Genomic_DNA"/>
</dbReference>
<dbReference type="InterPro" id="IPR012340">
    <property type="entry name" value="NA-bd_OB-fold"/>
</dbReference>
<comment type="caution">
    <text evidence="3">The sequence shown here is derived from an EMBL/GenBank/DDBJ whole genome shotgun (WGS) entry which is preliminary data.</text>
</comment>
<accession>A0ABW5EQA3</accession>
<gene>
    <name evidence="3" type="ORF">ACFSPV_05170</name>
</gene>
<sequence length="132" mass="14421">MADTDTPQAAAAKACDQRYFEALAQGRFEIPHCRDCARFHFYPRVLCPACGSQNLQWLAPSGKGCVYSVTIVRRGDGDYTVVLVDLQEGPRLMSRVVGTAVERVHIGMCVQARIDSVDGMPLLVFVPSAESS</sequence>
<dbReference type="InterPro" id="IPR052513">
    <property type="entry name" value="Thioester_dehydratase-like"/>
</dbReference>
<keyword evidence="4" id="KW-1185">Reference proteome</keyword>
<evidence type="ECO:0000259" key="1">
    <source>
        <dbReference type="Pfam" id="PF01796"/>
    </source>
</evidence>
<dbReference type="Pfam" id="PF01796">
    <property type="entry name" value="OB_ChsH2_C"/>
    <property type="match status" value="1"/>
</dbReference>
<feature type="domain" description="ChsH2 C-terminal OB-fold" evidence="1">
    <location>
        <begin position="58"/>
        <end position="114"/>
    </location>
</feature>
<evidence type="ECO:0000313" key="3">
    <source>
        <dbReference type="EMBL" id="MFD2318083.1"/>
    </source>
</evidence>
<protein>
    <submittedName>
        <fullName evidence="3">Zn-ribbon domain-containing OB-fold protein</fullName>
    </submittedName>
</protein>
<evidence type="ECO:0000313" key="4">
    <source>
        <dbReference type="Proteomes" id="UP001597287"/>
    </source>
</evidence>
<organism evidence="3 4">
    <name type="scientific">Delftia deserti</name>
    <dbReference type="NCBI Taxonomy" id="1651218"/>
    <lineage>
        <taxon>Bacteria</taxon>
        <taxon>Pseudomonadati</taxon>
        <taxon>Pseudomonadota</taxon>
        <taxon>Betaproteobacteria</taxon>
        <taxon>Burkholderiales</taxon>
        <taxon>Comamonadaceae</taxon>
        <taxon>Delftia</taxon>
    </lineage>
</organism>
<dbReference type="Gene3D" id="6.10.30.10">
    <property type="match status" value="1"/>
</dbReference>
<dbReference type="Proteomes" id="UP001597287">
    <property type="component" value="Unassembled WGS sequence"/>
</dbReference>
<proteinExistence type="predicted"/>
<dbReference type="Pfam" id="PF12172">
    <property type="entry name" value="zf-ChsH2"/>
    <property type="match status" value="1"/>
</dbReference>
<name>A0ABW5EQA3_9BURK</name>
<dbReference type="SUPFAM" id="SSF50249">
    <property type="entry name" value="Nucleic acid-binding proteins"/>
    <property type="match status" value="1"/>
</dbReference>
<reference evidence="4" key="1">
    <citation type="journal article" date="2019" name="Int. J. Syst. Evol. Microbiol.">
        <title>The Global Catalogue of Microorganisms (GCM) 10K type strain sequencing project: providing services to taxonomists for standard genome sequencing and annotation.</title>
        <authorList>
            <consortium name="The Broad Institute Genomics Platform"/>
            <consortium name="The Broad Institute Genome Sequencing Center for Infectious Disease"/>
            <person name="Wu L."/>
            <person name="Ma J."/>
        </authorList>
    </citation>
    <scope>NUCLEOTIDE SEQUENCE [LARGE SCALE GENOMIC DNA]</scope>
    <source>
        <strain evidence="4">CCUG 62793</strain>
    </source>
</reference>